<dbReference type="AlphaFoldDB" id="A0A165DKT6"/>
<organism evidence="1 2">
    <name type="scientific">Laetiporus sulphureus 93-53</name>
    <dbReference type="NCBI Taxonomy" id="1314785"/>
    <lineage>
        <taxon>Eukaryota</taxon>
        <taxon>Fungi</taxon>
        <taxon>Dikarya</taxon>
        <taxon>Basidiomycota</taxon>
        <taxon>Agaricomycotina</taxon>
        <taxon>Agaricomycetes</taxon>
        <taxon>Polyporales</taxon>
        <taxon>Laetiporus</taxon>
    </lineage>
</organism>
<accession>A0A165DKT6</accession>
<dbReference type="OrthoDB" id="2444812at2759"/>
<dbReference type="EMBL" id="KV427632">
    <property type="protein sequence ID" value="KZT05104.1"/>
    <property type="molecule type" value="Genomic_DNA"/>
</dbReference>
<keyword evidence="2" id="KW-1185">Reference proteome</keyword>
<dbReference type="Proteomes" id="UP000076871">
    <property type="component" value="Unassembled WGS sequence"/>
</dbReference>
<sequence>MSPRRPRGSTGTQPPPLSRRFLSLQACCRSSPTPNCRVTCARSSCSLAHTRSLTALSPSPRWPSWMASPSASPLSHLRASSSTRRIEAGLTLLRAYAAWCSGTRRSASIPRIIKLASRFDLYSLSADGPCSYGWTDPWVGVVKTISILYQYGDTPMQCLFGNDDSGSLTITPTDTPRTTFVNPQRAGGTNIIAVIWGVMSGGKPVAQNVIESIISTGTVVCTNVFFGFDGEPGIGKTAQVFFQYGLTSTIQCAVGREQSTITLKPRSLAFSDPLLGRGLLHSDETSTGFRVRSPATGKYWTVFNDQIVASAADALTAAVFTYVPTTASTDPALAVWSPCGQLLGYALAKTEGSPALVVPVQSQSSRVDYELPASCGSSVLLLSLTPPSASRPTILSEAANGQILAASLGTALGNLDASKLYFEWVPVANPPTLDAAVLADLLDPCAVSTFSILAHFVWSLPKIDIGFFGTGALPVLVQKVARWWTSLTSDQRTKLSTALAAMQVVFRASGSSAPLNSGLQTFITEGFTLVKALYDQNVLWSFFKCLLTDWSWFQTGMLLANLAKYVLNVTVNSIGDFTVLATPLALWNVEATNIVNGWVKAYSPPAARHGCRHPRQRFGADGARAAYRPVRRR</sequence>
<name>A0A165DKT6_9APHY</name>
<evidence type="ECO:0000313" key="1">
    <source>
        <dbReference type="EMBL" id="KZT05104.1"/>
    </source>
</evidence>
<gene>
    <name evidence="1" type="ORF">LAESUDRAFT_242089</name>
</gene>
<dbReference type="RefSeq" id="XP_040762844.1">
    <property type="nucleotide sequence ID" value="XM_040901704.1"/>
</dbReference>
<dbReference type="STRING" id="1314785.A0A165DKT6"/>
<reference evidence="1 2" key="1">
    <citation type="journal article" date="2016" name="Mol. Biol. Evol.">
        <title>Comparative Genomics of Early-Diverging Mushroom-Forming Fungi Provides Insights into the Origins of Lignocellulose Decay Capabilities.</title>
        <authorList>
            <person name="Nagy L.G."/>
            <person name="Riley R."/>
            <person name="Tritt A."/>
            <person name="Adam C."/>
            <person name="Daum C."/>
            <person name="Floudas D."/>
            <person name="Sun H."/>
            <person name="Yadav J.S."/>
            <person name="Pangilinan J."/>
            <person name="Larsson K.H."/>
            <person name="Matsuura K."/>
            <person name="Barry K."/>
            <person name="Labutti K."/>
            <person name="Kuo R."/>
            <person name="Ohm R.A."/>
            <person name="Bhattacharya S.S."/>
            <person name="Shirouzu T."/>
            <person name="Yoshinaga Y."/>
            <person name="Martin F.M."/>
            <person name="Grigoriev I.V."/>
            <person name="Hibbett D.S."/>
        </authorList>
    </citation>
    <scope>NUCLEOTIDE SEQUENCE [LARGE SCALE GENOMIC DNA]</scope>
    <source>
        <strain evidence="1 2">93-53</strain>
    </source>
</reference>
<proteinExistence type="predicted"/>
<evidence type="ECO:0000313" key="2">
    <source>
        <dbReference type="Proteomes" id="UP000076871"/>
    </source>
</evidence>
<dbReference type="GeneID" id="63818736"/>
<protein>
    <submittedName>
        <fullName evidence="1">Uncharacterized protein</fullName>
    </submittedName>
</protein>
<dbReference type="InParanoid" id="A0A165DKT6"/>